<gene>
    <name evidence="5" type="ORF">CVLEPA_LOCUS19259</name>
</gene>
<feature type="domain" description="CUB" evidence="4">
    <location>
        <begin position="234"/>
        <end position="348"/>
    </location>
</feature>
<feature type="domain" description="CUB" evidence="4">
    <location>
        <begin position="125"/>
        <end position="233"/>
    </location>
</feature>
<evidence type="ECO:0000313" key="6">
    <source>
        <dbReference type="Proteomes" id="UP001642483"/>
    </source>
</evidence>
<dbReference type="InterPro" id="IPR035914">
    <property type="entry name" value="Sperma_CUB_dom_sf"/>
</dbReference>
<evidence type="ECO:0000256" key="3">
    <source>
        <dbReference type="PROSITE-ProRule" id="PRU00059"/>
    </source>
</evidence>
<keyword evidence="6" id="KW-1185">Reference proteome</keyword>
<feature type="domain" description="CUB" evidence="4">
    <location>
        <begin position="574"/>
        <end position="688"/>
    </location>
</feature>
<dbReference type="PROSITE" id="PS01180">
    <property type="entry name" value="CUB"/>
    <property type="match status" value="5"/>
</dbReference>
<evidence type="ECO:0000256" key="1">
    <source>
        <dbReference type="ARBA" id="ARBA00022737"/>
    </source>
</evidence>
<protein>
    <recommendedName>
        <fullName evidence="4">CUB domain-containing protein</fullName>
    </recommendedName>
</protein>
<feature type="domain" description="CUB" evidence="4">
    <location>
        <begin position="463"/>
        <end position="570"/>
    </location>
</feature>
<dbReference type="EMBL" id="CAWYQH010000103">
    <property type="protein sequence ID" value="CAK8687190.1"/>
    <property type="molecule type" value="Genomic_DNA"/>
</dbReference>
<dbReference type="PANTHER" id="PTHR24251">
    <property type="entry name" value="OVOCHYMASE-RELATED"/>
    <property type="match status" value="1"/>
</dbReference>
<dbReference type="SMART" id="SM00042">
    <property type="entry name" value="CUB"/>
    <property type="match status" value="6"/>
</dbReference>
<accession>A0ABP0G6H9</accession>
<keyword evidence="2" id="KW-1015">Disulfide bond</keyword>
<sequence length="925" mass="106273">MKQSRRKKIKQQQETVKDGKMFFRKTCLQQNKILDKKYKKCIQRQRKRNGDDKRSIDFDSILAFVEDHWMCDSSIPGSCTPKGNICQPPSWLRRLPTFLNYMGPLNQPLFYCNNEIFPRLSNDYCKHWLPTFGTRKAVITSPGFPSQINHEFDCVYHLEAQYKFGLKIKVEVDTESCCDFVTLYLKNSTILAELSGNVTRTFEVDSATRDIFVRYHTDESGASKGFRITRNNVCKYQHMANDRVLMIHAPTYAYPREPILQKFGEEMDCQWTITAQADQQVSLYLHRIKMNVSYEQLEILDGSVSLGYYTIAKASEIPVTSQHGSLTIKYHSDSTVSGNGFRASYHPASYSCGGNYNASDSWQNVTVKQKSRVGYYPILCFSQITSSPGYAVILNISSTNRREHQDNWYHYDWVEIYDGPKLLQKFNNETHNYVSSENRLAISYSTHDWKGYGYRAFFKQVPCNVTYNLIGSASMKLASPDYESFPFNIYQRCTYTLLAQPGKKIRMTLRTFSNFGYVQIFNGDVYFGRADRVNKTYRLTSTGSTIQLHYTAPKSHSATSRGFVTTYKQWKSECNFVLVANTSFQRFSSPGYIEDLSASHSLGLSSETCDWIITTSSDKQILLKIFDINLDEKKREALYVYDQMISLGKYSGSRSNLTLVSSSNVVRIRLNRRQLSATKGFVASCKEVVNSGWNDPGAFGGIISSQTMCNSSRCESDEDSFWNLQAGYNFKRIEFNIIQLHFNSPTSYLEVMENSKTVAKLEGNFSLPQRFISSKDVLRIYFHSNDGLDQFAGNVTRVCSRELTAISKYKTISFLNRRTPEEVNCRYNFLTSPESRIQIYIFIHLHFFARIQVLDDDNFLYNFQGSYLTAYEEKAVVVLTSTSNTLTILHNMESRSYSSGFSVTYKKLKPSNNPLLPMQVKSKDT</sequence>
<evidence type="ECO:0000256" key="2">
    <source>
        <dbReference type="ARBA" id="ARBA00023157"/>
    </source>
</evidence>
<organism evidence="5 6">
    <name type="scientific">Clavelina lepadiformis</name>
    <name type="common">Light-bulb sea squirt</name>
    <name type="synonym">Ascidia lepadiformis</name>
    <dbReference type="NCBI Taxonomy" id="159417"/>
    <lineage>
        <taxon>Eukaryota</taxon>
        <taxon>Metazoa</taxon>
        <taxon>Chordata</taxon>
        <taxon>Tunicata</taxon>
        <taxon>Ascidiacea</taxon>
        <taxon>Aplousobranchia</taxon>
        <taxon>Clavelinidae</taxon>
        <taxon>Clavelina</taxon>
    </lineage>
</organism>
<name>A0ABP0G6H9_CLALP</name>
<evidence type="ECO:0000259" key="4">
    <source>
        <dbReference type="PROSITE" id="PS01180"/>
    </source>
</evidence>
<feature type="domain" description="CUB" evidence="4">
    <location>
        <begin position="352"/>
        <end position="461"/>
    </location>
</feature>
<comment type="caution">
    <text evidence="5">The sequence shown here is derived from an EMBL/GenBank/DDBJ whole genome shotgun (WGS) entry which is preliminary data.</text>
</comment>
<evidence type="ECO:0000313" key="5">
    <source>
        <dbReference type="EMBL" id="CAK8687190.1"/>
    </source>
</evidence>
<dbReference type="SUPFAM" id="SSF49854">
    <property type="entry name" value="Spermadhesin, CUB domain"/>
    <property type="match status" value="7"/>
</dbReference>
<proteinExistence type="predicted"/>
<dbReference type="Proteomes" id="UP001642483">
    <property type="component" value="Unassembled WGS sequence"/>
</dbReference>
<dbReference type="CDD" id="cd00041">
    <property type="entry name" value="CUB"/>
    <property type="match status" value="3"/>
</dbReference>
<keyword evidence="1" id="KW-0677">Repeat</keyword>
<dbReference type="Pfam" id="PF00431">
    <property type="entry name" value="CUB"/>
    <property type="match status" value="3"/>
</dbReference>
<dbReference type="InterPro" id="IPR000859">
    <property type="entry name" value="CUB_dom"/>
</dbReference>
<dbReference type="Gene3D" id="2.60.120.290">
    <property type="entry name" value="Spermadhesin, CUB domain"/>
    <property type="match status" value="5"/>
</dbReference>
<reference evidence="5 6" key="1">
    <citation type="submission" date="2024-02" db="EMBL/GenBank/DDBJ databases">
        <authorList>
            <person name="Daric V."/>
            <person name="Darras S."/>
        </authorList>
    </citation>
    <scope>NUCLEOTIDE SEQUENCE [LARGE SCALE GENOMIC DNA]</scope>
</reference>
<dbReference type="PANTHER" id="PTHR24251:SF37">
    <property type="entry name" value="CUB DOMAIN-CONTAINING PROTEIN"/>
    <property type="match status" value="1"/>
</dbReference>
<comment type="caution">
    <text evidence="3">Lacks conserved residue(s) required for the propagation of feature annotation.</text>
</comment>